<evidence type="ECO:0000313" key="3">
    <source>
        <dbReference type="EMBL" id="KSU50978.1"/>
    </source>
</evidence>
<dbReference type="PANTHER" id="PTHR24321:SF8">
    <property type="entry name" value="ESTRADIOL 17-BETA-DEHYDROGENASE 8-RELATED"/>
    <property type="match status" value="1"/>
</dbReference>
<dbReference type="Gene3D" id="3.40.50.720">
    <property type="entry name" value="NAD(P)-binding Rossmann-like Domain"/>
    <property type="match status" value="1"/>
</dbReference>
<dbReference type="PRINTS" id="PR00081">
    <property type="entry name" value="GDHRDH"/>
</dbReference>
<dbReference type="OrthoDB" id="9803333at2"/>
<reference evidence="3 4" key="1">
    <citation type="journal article" date="2015" name="Int. J. Syst. Evol. Microbiol.">
        <title>Exiguobacterium enclense sp. nov., isolated from sediment.</title>
        <authorList>
            <person name="Dastager S.G."/>
            <person name="Mawlankar R."/>
            <person name="Sonalkar V.V."/>
            <person name="Thorat M.N."/>
            <person name="Mual P."/>
            <person name="Verma A."/>
            <person name="Krishnamurthi S."/>
            <person name="Tang S.K."/>
            <person name="Li W.J."/>
        </authorList>
    </citation>
    <scope>NUCLEOTIDE SEQUENCE [LARGE SCALE GENOMIC DNA]</scope>
    <source>
        <strain evidence="3 4">NIO-1109</strain>
    </source>
</reference>
<dbReference type="FunFam" id="3.40.50.720:FF:000084">
    <property type="entry name" value="Short-chain dehydrogenase reductase"/>
    <property type="match status" value="1"/>
</dbReference>
<dbReference type="GO" id="GO:0008206">
    <property type="term" value="P:bile acid metabolic process"/>
    <property type="evidence" value="ECO:0007669"/>
    <property type="project" value="UniProtKB-ARBA"/>
</dbReference>
<evidence type="ECO:0000313" key="4">
    <source>
        <dbReference type="Proteomes" id="UP000053797"/>
    </source>
</evidence>
<dbReference type="PRINTS" id="PR00080">
    <property type="entry name" value="SDRFAMILY"/>
</dbReference>
<dbReference type="RefSeq" id="WP_058264996.1">
    <property type="nucleotide sequence ID" value="NZ_FMYN01000001.1"/>
</dbReference>
<dbReference type="PROSITE" id="PS00061">
    <property type="entry name" value="ADH_SHORT"/>
    <property type="match status" value="1"/>
</dbReference>
<dbReference type="Proteomes" id="UP000053797">
    <property type="component" value="Unassembled WGS sequence"/>
</dbReference>
<sequence>MRLTGKTIIVTGAGSGMGEAMAKLFAQEGARIVAADIRLETVERVVSDIKEAGGEAIAVASDIAKPKATTELVQQALEAYGKLDVLVNNAGIMDGMEGVEDISDERWDHVFAVNTTGTMRLMREAVKHFKEVKGGVILNNISIGGLNGARAGAAYTASKHAVIGLTKNTAFFYAGEGIRCNGIAPGAVETNIGQSMTNLNEFGMGRAMLGMGLNPRAGQPDEIAKLAMFLVSDEASFINGAIVVVDGGWSAY</sequence>
<dbReference type="NCBIfam" id="NF005559">
    <property type="entry name" value="PRK07231.1"/>
    <property type="match status" value="1"/>
</dbReference>
<accession>A0A0V8GL32</accession>
<dbReference type="InterPro" id="IPR036291">
    <property type="entry name" value="NAD(P)-bd_dom_sf"/>
</dbReference>
<dbReference type="CDD" id="cd05233">
    <property type="entry name" value="SDR_c"/>
    <property type="match status" value="1"/>
</dbReference>
<dbReference type="AlphaFoldDB" id="A0A0V8GL32"/>
<dbReference type="EMBL" id="LNQL01000001">
    <property type="protein sequence ID" value="KSU50978.1"/>
    <property type="molecule type" value="Genomic_DNA"/>
</dbReference>
<dbReference type="PANTHER" id="PTHR24321">
    <property type="entry name" value="DEHYDROGENASES, SHORT CHAIN"/>
    <property type="match status" value="1"/>
</dbReference>
<evidence type="ECO:0000256" key="1">
    <source>
        <dbReference type="ARBA" id="ARBA00006484"/>
    </source>
</evidence>
<evidence type="ECO:0000256" key="2">
    <source>
        <dbReference type="ARBA" id="ARBA00023002"/>
    </source>
</evidence>
<dbReference type="GO" id="GO:0016491">
    <property type="term" value="F:oxidoreductase activity"/>
    <property type="evidence" value="ECO:0007669"/>
    <property type="project" value="UniProtKB-KW"/>
</dbReference>
<proteinExistence type="inferred from homology"/>
<dbReference type="InterPro" id="IPR020904">
    <property type="entry name" value="Sc_DH/Rdtase_CS"/>
</dbReference>
<comment type="similarity">
    <text evidence="1">Belongs to the short-chain dehydrogenases/reductases (SDR) family.</text>
</comment>
<dbReference type="SUPFAM" id="SSF51735">
    <property type="entry name" value="NAD(P)-binding Rossmann-fold domains"/>
    <property type="match status" value="1"/>
</dbReference>
<keyword evidence="2" id="KW-0560">Oxidoreductase</keyword>
<dbReference type="InterPro" id="IPR002347">
    <property type="entry name" value="SDR_fam"/>
</dbReference>
<comment type="caution">
    <text evidence="3">The sequence shown here is derived from an EMBL/GenBank/DDBJ whole genome shotgun (WGS) entry which is preliminary data.</text>
</comment>
<organism evidence="3 4">
    <name type="scientific">Exiguobacterium indicum</name>
    <dbReference type="NCBI Taxonomy" id="296995"/>
    <lineage>
        <taxon>Bacteria</taxon>
        <taxon>Bacillati</taxon>
        <taxon>Bacillota</taxon>
        <taxon>Bacilli</taxon>
        <taxon>Bacillales</taxon>
        <taxon>Bacillales Family XII. Incertae Sedis</taxon>
        <taxon>Exiguobacterium</taxon>
    </lineage>
</organism>
<name>A0A0V8GL32_9BACL</name>
<gene>
    <name evidence="3" type="ORF">AS033_06245</name>
</gene>
<dbReference type="Pfam" id="PF13561">
    <property type="entry name" value="adh_short_C2"/>
    <property type="match status" value="1"/>
</dbReference>
<protein>
    <submittedName>
        <fullName evidence="3">3-ketoacyl-ACP reductase</fullName>
    </submittedName>
</protein>